<protein>
    <submittedName>
        <fullName evidence="3">L-ascorbate metabolism protein UlaG (Beta-lactamase superfamily)</fullName>
    </submittedName>
</protein>
<comment type="caution">
    <text evidence="3">The sequence shown here is derived from an EMBL/GenBank/DDBJ whole genome shotgun (WGS) entry which is preliminary data.</text>
</comment>
<dbReference type="Pfam" id="PF12706">
    <property type="entry name" value="Lactamase_B_2"/>
    <property type="match status" value="1"/>
</dbReference>
<evidence type="ECO:0000256" key="1">
    <source>
        <dbReference type="ARBA" id="ARBA00022801"/>
    </source>
</evidence>
<organism evidence="3 4">
    <name type="scientific">Compostimonas suwonensis</name>
    <dbReference type="NCBI Taxonomy" id="1048394"/>
    <lineage>
        <taxon>Bacteria</taxon>
        <taxon>Bacillati</taxon>
        <taxon>Actinomycetota</taxon>
        <taxon>Actinomycetes</taxon>
        <taxon>Micrococcales</taxon>
        <taxon>Microbacteriaceae</taxon>
        <taxon>Compostimonas</taxon>
    </lineage>
</organism>
<keyword evidence="4" id="KW-1185">Reference proteome</keyword>
<dbReference type="Gene3D" id="3.60.15.10">
    <property type="entry name" value="Ribonuclease Z/Hydroxyacylglutathione hydrolase-like"/>
    <property type="match status" value="1"/>
</dbReference>
<dbReference type="PANTHER" id="PTHR43546">
    <property type="entry name" value="UPF0173 METAL-DEPENDENT HYDROLASE MJ1163-RELATED"/>
    <property type="match status" value="1"/>
</dbReference>
<accession>A0A2M9BZR9</accession>
<evidence type="ECO:0000313" key="3">
    <source>
        <dbReference type="EMBL" id="PJJ63589.1"/>
    </source>
</evidence>
<dbReference type="InterPro" id="IPR001279">
    <property type="entry name" value="Metallo-B-lactamas"/>
</dbReference>
<dbReference type="OrthoDB" id="3204284at2"/>
<sequence length="267" mass="28633">MADIRLTRFGGPTVLAEIGGWRLLTDPTFDPPGRRYTFGFGSASTKVEGPAADAASLGPIDAVLLSHDHHADNLDDAGRALLPEVPVVVTTRSGRRRLGADGMDTVRGLLPGETTTLSAPGRSDLRITATPCRHGPPLSHPIVGDVIGFAVRLGDSPKTDLWISGDSVLYPALRQLARDLDVDVAVLHLGGVEFGVTGRLRYSMTAEEAVTLLGLLEPRVAVPVHFDGWTHFREGEEQIRSTFEKASPQIRASIVWLPLAEQTTLAP</sequence>
<feature type="domain" description="Metallo-beta-lactamase" evidence="2">
    <location>
        <begin position="22"/>
        <end position="226"/>
    </location>
</feature>
<dbReference type="AlphaFoldDB" id="A0A2M9BZR9"/>
<evidence type="ECO:0000259" key="2">
    <source>
        <dbReference type="Pfam" id="PF12706"/>
    </source>
</evidence>
<dbReference type="GO" id="GO:0016787">
    <property type="term" value="F:hydrolase activity"/>
    <property type="evidence" value="ECO:0007669"/>
    <property type="project" value="UniProtKB-KW"/>
</dbReference>
<dbReference type="EMBL" id="PGFB01000002">
    <property type="protein sequence ID" value="PJJ63589.1"/>
    <property type="molecule type" value="Genomic_DNA"/>
</dbReference>
<dbReference type="Proteomes" id="UP000230161">
    <property type="component" value="Unassembled WGS sequence"/>
</dbReference>
<dbReference type="InterPro" id="IPR050114">
    <property type="entry name" value="UPF0173_UPF0282_UlaG_hydrolase"/>
</dbReference>
<evidence type="ECO:0000313" key="4">
    <source>
        <dbReference type="Proteomes" id="UP000230161"/>
    </source>
</evidence>
<dbReference type="RefSeq" id="WP_100344070.1">
    <property type="nucleotide sequence ID" value="NZ_PGFB01000002.1"/>
</dbReference>
<gene>
    <name evidence="3" type="ORF">CLV54_1259</name>
</gene>
<reference evidence="3 4" key="1">
    <citation type="submission" date="2017-11" db="EMBL/GenBank/DDBJ databases">
        <title>Genomic Encyclopedia of Archaeal and Bacterial Type Strains, Phase II (KMG-II): From Individual Species to Whole Genera.</title>
        <authorList>
            <person name="Goeker M."/>
        </authorList>
    </citation>
    <scope>NUCLEOTIDE SEQUENCE [LARGE SCALE GENOMIC DNA]</scope>
    <source>
        <strain evidence="3 4">DSM 25625</strain>
    </source>
</reference>
<proteinExistence type="predicted"/>
<keyword evidence="1" id="KW-0378">Hydrolase</keyword>
<name>A0A2M9BZR9_9MICO</name>
<dbReference type="PANTHER" id="PTHR43546:SF9">
    <property type="entry name" value="L-ASCORBATE-6-PHOSPHATE LACTONASE ULAG-RELATED"/>
    <property type="match status" value="1"/>
</dbReference>
<dbReference type="SUPFAM" id="SSF56281">
    <property type="entry name" value="Metallo-hydrolase/oxidoreductase"/>
    <property type="match status" value="1"/>
</dbReference>
<dbReference type="InterPro" id="IPR036866">
    <property type="entry name" value="RibonucZ/Hydroxyglut_hydro"/>
</dbReference>